<dbReference type="SMART" id="SM00387">
    <property type="entry name" value="HATPase_c"/>
    <property type="match status" value="1"/>
</dbReference>
<dbReference type="AlphaFoldDB" id="A0A4P7GK38"/>
<evidence type="ECO:0000313" key="5">
    <source>
        <dbReference type="EMBL" id="QBR92390.1"/>
    </source>
</evidence>
<dbReference type="EMBL" id="CP038267">
    <property type="protein sequence ID" value="QBR92390.1"/>
    <property type="molecule type" value="Genomic_DNA"/>
</dbReference>
<keyword evidence="3" id="KW-0902">Two-component regulatory system</keyword>
<keyword evidence="1" id="KW-0808">Transferase</keyword>
<dbReference type="Pfam" id="PF02518">
    <property type="entry name" value="HATPase_c"/>
    <property type="match status" value="1"/>
</dbReference>
<proteinExistence type="predicted"/>
<keyword evidence="6" id="KW-1185">Reference proteome</keyword>
<dbReference type="GO" id="GO:0016020">
    <property type="term" value="C:membrane"/>
    <property type="evidence" value="ECO:0007669"/>
    <property type="project" value="InterPro"/>
</dbReference>
<dbReference type="PANTHER" id="PTHR24421:SF56">
    <property type="entry name" value="OXYGEN SENSOR HISTIDINE KINASE RESPONSE REGULATOR DOST"/>
    <property type="match status" value="1"/>
</dbReference>
<dbReference type="InterPro" id="IPR029016">
    <property type="entry name" value="GAF-like_dom_sf"/>
</dbReference>
<dbReference type="Gene3D" id="3.30.565.10">
    <property type="entry name" value="Histidine kinase-like ATPase, C-terminal domain"/>
    <property type="match status" value="1"/>
</dbReference>
<dbReference type="Proteomes" id="UP000294894">
    <property type="component" value="Chromosome"/>
</dbReference>
<accession>A0A4P7GK38</accession>
<reference evidence="5 6" key="1">
    <citation type="submission" date="2019-03" db="EMBL/GenBank/DDBJ databases">
        <title>Three New Species of Nocardioides, Nocardioides euryhalodurans sp. nov., Nocardioides seonyuensis sp. nov. and Nocardioides eburneoflavus sp. nov., Iolated from Soil.</title>
        <authorList>
            <person name="Roh S.G."/>
            <person name="Lee C."/>
            <person name="Kim M.-K."/>
            <person name="Kim S.B."/>
        </authorList>
    </citation>
    <scope>NUCLEOTIDE SEQUENCE [LARGE SCALE GENOMIC DNA]</scope>
    <source>
        <strain evidence="5 6">MMS17-SY117</strain>
    </source>
</reference>
<dbReference type="InterPro" id="IPR050482">
    <property type="entry name" value="Sensor_HK_TwoCompSys"/>
</dbReference>
<dbReference type="InterPro" id="IPR003594">
    <property type="entry name" value="HATPase_dom"/>
</dbReference>
<dbReference type="CDD" id="cd16917">
    <property type="entry name" value="HATPase_UhpB-NarQ-NarX-like"/>
    <property type="match status" value="1"/>
</dbReference>
<dbReference type="SUPFAM" id="SSF55874">
    <property type="entry name" value="ATPase domain of HSP90 chaperone/DNA topoisomerase II/histidine kinase"/>
    <property type="match status" value="1"/>
</dbReference>
<evidence type="ECO:0000259" key="4">
    <source>
        <dbReference type="SMART" id="SM00387"/>
    </source>
</evidence>
<feature type="domain" description="Histidine kinase/HSP90-like ATPase" evidence="4">
    <location>
        <begin position="399"/>
        <end position="489"/>
    </location>
</feature>
<keyword evidence="2" id="KW-0418">Kinase</keyword>
<dbReference type="PANTHER" id="PTHR24421">
    <property type="entry name" value="NITRATE/NITRITE SENSOR PROTEIN NARX-RELATED"/>
    <property type="match status" value="1"/>
</dbReference>
<dbReference type="Pfam" id="PF07730">
    <property type="entry name" value="HisKA_3"/>
    <property type="match status" value="1"/>
</dbReference>
<organism evidence="5 6">
    <name type="scientific">Nocardioides euryhalodurans</name>
    <dbReference type="NCBI Taxonomy" id="2518370"/>
    <lineage>
        <taxon>Bacteria</taxon>
        <taxon>Bacillati</taxon>
        <taxon>Actinomycetota</taxon>
        <taxon>Actinomycetes</taxon>
        <taxon>Propionibacteriales</taxon>
        <taxon>Nocardioidaceae</taxon>
        <taxon>Nocardioides</taxon>
    </lineage>
</organism>
<dbReference type="InterPro" id="IPR036890">
    <property type="entry name" value="HATPase_C_sf"/>
</dbReference>
<gene>
    <name evidence="5" type="ORF">EXE57_08895</name>
</gene>
<dbReference type="Gene3D" id="1.20.5.1930">
    <property type="match status" value="1"/>
</dbReference>
<dbReference type="RefSeq" id="WP_135076560.1">
    <property type="nucleotide sequence ID" value="NZ_CP038267.1"/>
</dbReference>
<evidence type="ECO:0000256" key="3">
    <source>
        <dbReference type="ARBA" id="ARBA00023012"/>
    </source>
</evidence>
<name>A0A4P7GK38_9ACTN</name>
<sequence length="490" mass="52813">MRIPGAEQLVDLPLEVLLAPAADLDLDTVLRRSLTSARSRSGTRGGALVVLDEHGEVDEVLLDGLTGQEARDLAAAEPREARAAGALVASIRDGETLFARLVLSGGDHAFTDEDEVAVRALARVAGVAVRNARAYALSERRREWVEATAELAEAFHPPVHLVELLTRIVAGARRIVRGSSAAVIGAGDHGFDVPAVGWDEPTTLRDLLDEVGPQVRRARETGEPFEATYGVRGTVVGLPLSSVLTVAGVLLVRVDRGRGRLPAEDRDLLTSFATQGSLALDRAVLLQARQHEVVAADRDRIAQELHDQVIQRLFATGMALRASSRAPNPPVTQHRIDETVRDLEQTIRDIRATIFELQHGREASLRESIAALAQEYAPALGFRPSIHTWGPVDSLVGQPVADHAPTVLREALANCARHAGASSCHVEVTVAEERFTLVVTDDGRGLDAEVYESGLRNLRRRAEDLGGSLDVRAAVPRGTRLEWQVPLGGQ</sequence>
<dbReference type="KEGG" id="noy:EXE57_08895"/>
<dbReference type="Gene3D" id="3.30.450.40">
    <property type="match status" value="2"/>
</dbReference>
<evidence type="ECO:0000256" key="1">
    <source>
        <dbReference type="ARBA" id="ARBA00022679"/>
    </source>
</evidence>
<evidence type="ECO:0000313" key="6">
    <source>
        <dbReference type="Proteomes" id="UP000294894"/>
    </source>
</evidence>
<protein>
    <recommendedName>
        <fullName evidence="4">Histidine kinase/HSP90-like ATPase domain-containing protein</fullName>
    </recommendedName>
</protein>
<dbReference type="GO" id="GO:0000155">
    <property type="term" value="F:phosphorelay sensor kinase activity"/>
    <property type="evidence" value="ECO:0007669"/>
    <property type="project" value="InterPro"/>
</dbReference>
<dbReference type="InterPro" id="IPR011712">
    <property type="entry name" value="Sig_transdc_His_kin_sub3_dim/P"/>
</dbReference>
<dbReference type="GO" id="GO:0046983">
    <property type="term" value="F:protein dimerization activity"/>
    <property type="evidence" value="ECO:0007669"/>
    <property type="project" value="InterPro"/>
</dbReference>
<dbReference type="SUPFAM" id="SSF55781">
    <property type="entry name" value="GAF domain-like"/>
    <property type="match status" value="2"/>
</dbReference>
<evidence type="ECO:0000256" key="2">
    <source>
        <dbReference type="ARBA" id="ARBA00022777"/>
    </source>
</evidence>
<dbReference type="OrthoDB" id="5241249at2"/>